<comment type="catalytic activity">
    <reaction evidence="6">
        <text>a 1,2-diacyl-sn-glycerol + ATP = a 1,2-diacyl-sn-glycero-3-phosphate + ADP + H(+)</text>
        <dbReference type="Rhea" id="RHEA:10272"/>
        <dbReference type="ChEBI" id="CHEBI:15378"/>
        <dbReference type="ChEBI" id="CHEBI:17815"/>
        <dbReference type="ChEBI" id="CHEBI:30616"/>
        <dbReference type="ChEBI" id="CHEBI:58608"/>
        <dbReference type="ChEBI" id="CHEBI:456216"/>
        <dbReference type="EC" id="2.7.1.107"/>
    </reaction>
</comment>
<reference evidence="9 10" key="1">
    <citation type="journal article" date="2024" name="Nat. Commun.">
        <title>Phylogenomics reveals the evolutionary origins of lichenization in chlorophyte algae.</title>
        <authorList>
            <person name="Puginier C."/>
            <person name="Libourel C."/>
            <person name="Otte J."/>
            <person name="Skaloud P."/>
            <person name="Haon M."/>
            <person name="Grisel S."/>
            <person name="Petersen M."/>
            <person name="Berrin J.G."/>
            <person name="Delaux P.M."/>
            <person name="Dal Grande F."/>
            <person name="Keller J."/>
        </authorList>
    </citation>
    <scope>NUCLEOTIDE SEQUENCE [LARGE SCALE GENOMIC DNA]</scope>
    <source>
        <strain evidence="9 10">SAG 2523</strain>
    </source>
</reference>
<evidence type="ECO:0000313" key="9">
    <source>
        <dbReference type="EMBL" id="KAK9852565.1"/>
    </source>
</evidence>
<dbReference type="SMART" id="SM00045">
    <property type="entry name" value="DAGKa"/>
    <property type="match status" value="1"/>
</dbReference>
<feature type="compositionally biased region" description="Polar residues" evidence="7">
    <location>
        <begin position="118"/>
        <end position="139"/>
    </location>
</feature>
<dbReference type="GO" id="GO:0016020">
    <property type="term" value="C:membrane"/>
    <property type="evidence" value="ECO:0007669"/>
    <property type="project" value="TreeGrafter"/>
</dbReference>
<feature type="region of interest" description="Disordered" evidence="7">
    <location>
        <begin position="432"/>
        <end position="460"/>
    </location>
</feature>
<dbReference type="InterPro" id="IPR000756">
    <property type="entry name" value="Diacylglycerol_kin_accessory"/>
</dbReference>
<keyword evidence="4 6" id="KW-0418">Kinase</keyword>
<proteinExistence type="inferred from homology"/>
<dbReference type="EMBL" id="JALJOV010001188">
    <property type="protein sequence ID" value="KAK9852565.1"/>
    <property type="molecule type" value="Genomic_DNA"/>
</dbReference>
<dbReference type="Gene3D" id="3.40.50.10330">
    <property type="entry name" value="Probable inorganic polyphosphate/atp-NAD kinase, domain 1"/>
    <property type="match status" value="1"/>
</dbReference>
<dbReference type="SMART" id="SM00046">
    <property type="entry name" value="DAGKc"/>
    <property type="match status" value="1"/>
</dbReference>
<accession>A0AAW1SPY6</accession>
<feature type="compositionally biased region" description="Basic and acidic residues" evidence="7">
    <location>
        <begin position="571"/>
        <end position="583"/>
    </location>
</feature>
<evidence type="ECO:0000313" key="10">
    <source>
        <dbReference type="Proteomes" id="UP001485043"/>
    </source>
</evidence>
<evidence type="ECO:0000256" key="2">
    <source>
        <dbReference type="ARBA" id="ARBA00022679"/>
    </source>
</evidence>
<evidence type="ECO:0000256" key="5">
    <source>
        <dbReference type="ARBA" id="ARBA00022840"/>
    </source>
</evidence>
<dbReference type="InterPro" id="IPR001206">
    <property type="entry name" value="Diacylglycerol_kinase_cat_dom"/>
</dbReference>
<sequence length="1018" mass="112389">MASAQDGADGQTGFSKASKFKPQFTKSFREPFRIPGKYLQGLREGADLGSLDSQVAPKTPIIVFVNAKSGGRAGEQLAQLFESVLGEGQVFLLGTHDPKKILKKLYENLGAYPPPPGNTASRPQSAGSRGHQQAGNRQNPPAEMTEEPGQHEDEDDIGEDANIDVAAMLAHSRAICQDAAPKISHPEAHIPHPELAHQVPHVGPHAFQLDQQMQQRSGTGQFGNHPLAMRPNGPYWSVPQSPDNGGGEYSWRPQQQQQQQQLDQNGWSQGNSHLTAFQQPQEQQQGLGSSQQSRNGWDENGAAAYQQPTHDGSFGIRSPLGGPYDNGLGQWPPNHRQDGYINHPSQNSHPQEPWTGPFGHPSQQNAYTDELLRGPQGQAVVHDPSMHYRLQDPPSQQQQATLARLPVRSESSRSLHASYEDFKLLRRSPQVSRKSLLDPHDDQALSGSRTPPRELEFEDPDEALYLRHMLRRSRELSYEETDIPFPEGETYQDRKDTLRLRGGYPSPHSSMPHSPAASAAGVGYQQQGQSGDGSRAASGTHSSAQQGGNQGNGHSERSGEQGRGQQSGSRMRIEESTGPKDQKKVVDALRALENSEPASGQQGGRAWGPGDKDPVAEQILSTLRIMACGGDGSVTWVLQSISDLDLKPRPPVGVIPLGTGNGMSCNLGWGKTMRAEWIVSRASMFQELKAVANAAVRKLDSWDITISTPEQGMHRIDELPAATHPEVDGKKDKKAATDVRGRFYYYFSVGLDAETAYRFHTFREKNPKWTNRRHLNHFWYAWMAGRTGWIRPGVKSLHQALPSFKWRRSDGQWQETVIQKDIRALVILNFQSYSGGKDIWGLHDYRIQEESDKGFGKPIFDDGHIEVIGLKGLFHTFAVLSGANRHWHGKRLAQASELVFDFKAAGDLPITHFRLDGEPWVQPLAPSATGPVRVSIKKADPARILLNTSELPHTTNRALKLAQRELELSSPEELDSSSSSSGGDAKNRVWLRLQGAFHKNRSGHQPGARSFNERLPGR</sequence>
<dbReference type="InterPro" id="IPR016064">
    <property type="entry name" value="NAD/diacylglycerol_kinase_sf"/>
</dbReference>
<gene>
    <name evidence="9" type="ORF">WJX84_009673</name>
</gene>
<evidence type="ECO:0000256" key="6">
    <source>
        <dbReference type="RuleBase" id="RU361128"/>
    </source>
</evidence>
<feature type="compositionally biased region" description="Low complexity" evidence="7">
    <location>
        <begin position="505"/>
        <end position="539"/>
    </location>
</feature>
<dbReference type="GO" id="GO:0004143">
    <property type="term" value="F:ATP-dependent diacylglycerol kinase activity"/>
    <property type="evidence" value="ECO:0007669"/>
    <property type="project" value="UniProtKB-EC"/>
</dbReference>
<evidence type="ECO:0000256" key="4">
    <source>
        <dbReference type="ARBA" id="ARBA00022777"/>
    </source>
</evidence>
<evidence type="ECO:0000256" key="3">
    <source>
        <dbReference type="ARBA" id="ARBA00022741"/>
    </source>
</evidence>
<feature type="compositionally biased region" description="Low complexity" evidence="7">
    <location>
        <begin position="278"/>
        <end position="293"/>
    </location>
</feature>
<keyword evidence="2 6" id="KW-0808">Transferase</keyword>
<feature type="region of interest" description="Disordered" evidence="7">
    <location>
        <begin position="594"/>
        <end position="613"/>
    </location>
</feature>
<feature type="region of interest" description="Disordered" evidence="7">
    <location>
        <begin position="1"/>
        <end position="22"/>
    </location>
</feature>
<dbReference type="Gene3D" id="2.60.200.40">
    <property type="match status" value="1"/>
</dbReference>
<dbReference type="InterPro" id="IPR017438">
    <property type="entry name" value="ATP-NAD_kinase_N"/>
</dbReference>
<name>A0AAW1SPY6_9CHLO</name>
<dbReference type="SUPFAM" id="SSF111331">
    <property type="entry name" value="NAD kinase/diacylglycerol kinase-like"/>
    <property type="match status" value="1"/>
</dbReference>
<keyword evidence="5 6" id="KW-0067">ATP-binding</keyword>
<dbReference type="AlphaFoldDB" id="A0AAW1SPY6"/>
<dbReference type="GO" id="GO:0005524">
    <property type="term" value="F:ATP binding"/>
    <property type="evidence" value="ECO:0007669"/>
    <property type="project" value="UniProtKB-KW"/>
</dbReference>
<keyword evidence="3 6" id="KW-0547">Nucleotide-binding</keyword>
<dbReference type="Proteomes" id="UP001485043">
    <property type="component" value="Unassembled WGS sequence"/>
</dbReference>
<feature type="region of interest" description="Disordered" evidence="7">
    <location>
        <begin position="214"/>
        <end position="365"/>
    </location>
</feature>
<organism evidence="9 10">
    <name type="scientific">Apatococcus fuscideae</name>
    <dbReference type="NCBI Taxonomy" id="2026836"/>
    <lineage>
        <taxon>Eukaryota</taxon>
        <taxon>Viridiplantae</taxon>
        <taxon>Chlorophyta</taxon>
        <taxon>core chlorophytes</taxon>
        <taxon>Trebouxiophyceae</taxon>
        <taxon>Chlorellales</taxon>
        <taxon>Chlorellaceae</taxon>
        <taxon>Apatococcus</taxon>
    </lineage>
</organism>
<feature type="domain" description="DAGKc" evidence="8">
    <location>
        <begin position="607"/>
        <end position="708"/>
    </location>
</feature>
<evidence type="ECO:0000259" key="8">
    <source>
        <dbReference type="PROSITE" id="PS50146"/>
    </source>
</evidence>
<dbReference type="PROSITE" id="PS50146">
    <property type="entry name" value="DAGK"/>
    <property type="match status" value="1"/>
</dbReference>
<feature type="region of interest" description="Disordered" evidence="7">
    <location>
        <begin position="481"/>
        <end position="583"/>
    </location>
</feature>
<protein>
    <recommendedName>
        <fullName evidence="6">Diacylglycerol kinase</fullName>
        <shortName evidence="6">DAG kinase</shortName>
        <ecNumber evidence="6">2.7.1.107</ecNumber>
    </recommendedName>
</protein>
<dbReference type="GO" id="GO:0007200">
    <property type="term" value="P:phospholipase C-activating G protein-coupled receptor signaling pathway"/>
    <property type="evidence" value="ECO:0007669"/>
    <property type="project" value="InterPro"/>
</dbReference>
<comment type="caution">
    <text evidence="9">The sequence shown here is derived from an EMBL/GenBank/DDBJ whole genome shotgun (WGS) entry which is preliminary data.</text>
</comment>
<dbReference type="Pfam" id="PF00781">
    <property type="entry name" value="DAGK_cat"/>
    <property type="match status" value="1"/>
</dbReference>
<feature type="region of interest" description="Disordered" evidence="7">
    <location>
        <begin position="112"/>
        <end position="156"/>
    </location>
</feature>
<comment type="similarity">
    <text evidence="1 6">Belongs to the eukaryotic diacylglycerol kinase family.</text>
</comment>
<dbReference type="EC" id="2.7.1.107" evidence="6"/>
<evidence type="ECO:0000256" key="7">
    <source>
        <dbReference type="SAM" id="MobiDB-lite"/>
    </source>
</evidence>
<dbReference type="Pfam" id="PF00609">
    <property type="entry name" value="DAGK_acc"/>
    <property type="match status" value="1"/>
</dbReference>
<keyword evidence="10" id="KW-1185">Reference proteome</keyword>
<feature type="compositionally biased region" description="Polar residues" evidence="7">
    <location>
        <begin position="262"/>
        <end position="277"/>
    </location>
</feature>
<dbReference type="PANTHER" id="PTHR11255:SF80">
    <property type="entry name" value="EYE-SPECIFIC DIACYLGLYCEROL KINASE"/>
    <property type="match status" value="1"/>
</dbReference>
<dbReference type="PANTHER" id="PTHR11255">
    <property type="entry name" value="DIACYLGLYCEROL KINASE"/>
    <property type="match status" value="1"/>
</dbReference>
<dbReference type="InterPro" id="IPR037607">
    <property type="entry name" value="DGK"/>
</dbReference>
<evidence type="ECO:0000256" key="1">
    <source>
        <dbReference type="ARBA" id="ARBA00009280"/>
    </source>
</evidence>
<feature type="region of interest" description="Disordered" evidence="7">
    <location>
        <begin position="996"/>
        <end position="1018"/>
    </location>
</feature>